<evidence type="ECO:0000256" key="2">
    <source>
        <dbReference type="ARBA" id="ARBA00023125"/>
    </source>
</evidence>
<evidence type="ECO:0000256" key="3">
    <source>
        <dbReference type="ARBA" id="ARBA00023163"/>
    </source>
</evidence>
<dbReference type="Gene3D" id="1.10.10.10">
    <property type="entry name" value="Winged helix-like DNA-binding domain superfamily/Winged helix DNA-binding domain"/>
    <property type="match status" value="1"/>
</dbReference>
<reference evidence="5" key="1">
    <citation type="submission" date="2017-05" db="EMBL/GenBank/DDBJ databases">
        <authorList>
            <person name="Imhoff J.F."/>
            <person name="Rahn T."/>
            <person name="Kuenzel S."/>
            <person name="Neulinger S.C."/>
        </authorList>
    </citation>
    <scope>NUCLEOTIDE SEQUENCE</scope>
    <source>
        <strain evidence="5">LMG 28126</strain>
    </source>
</reference>
<dbReference type="GO" id="GO:0003700">
    <property type="term" value="F:DNA-binding transcription factor activity"/>
    <property type="evidence" value="ECO:0007669"/>
    <property type="project" value="InterPro"/>
</dbReference>
<evidence type="ECO:0000259" key="4">
    <source>
        <dbReference type="PROSITE" id="PS50949"/>
    </source>
</evidence>
<keyword evidence="6" id="KW-1185">Reference proteome</keyword>
<dbReference type="SUPFAM" id="SSF46785">
    <property type="entry name" value="Winged helix' DNA-binding domain"/>
    <property type="match status" value="1"/>
</dbReference>
<evidence type="ECO:0000313" key="6">
    <source>
        <dbReference type="Proteomes" id="UP000706333"/>
    </source>
</evidence>
<keyword evidence="2" id="KW-0238">DNA-binding</keyword>
<dbReference type="GO" id="GO:0003677">
    <property type="term" value="F:DNA binding"/>
    <property type="evidence" value="ECO:0007669"/>
    <property type="project" value="UniProtKB-KW"/>
</dbReference>
<comment type="caution">
    <text evidence="5">The sequence shown here is derived from an EMBL/GenBank/DDBJ whole genome shotgun (WGS) entry which is preliminary data.</text>
</comment>
<gene>
    <name evidence="5" type="ORF">CCR87_12335</name>
</gene>
<dbReference type="PANTHER" id="PTHR43537">
    <property type="entry name" value="TRANSCRIPTIONAL REGULATOR, GNTR FAMILY"/>
    <property type="match status" value="1"/>
</dbReference>
<dbReference type="Pfam" id="PF07729">
    <property type="entry name" value="FCD"/>
    <property type="match status" value="1"/>
</dbReference>
<dbReference type="SMART" id="SM00895">
    <property type="entry name" value="FCD"/>
    <property type="match status" value="1"/>
</dbReference>
<reference evidence="5" key="2">
    <citation type="journal article" date="2020" name="Microorganisms">
        <title>Osmotic Adaptation and Compatible Solute Biosynthesis of Phototrophic Bacteria as Revealed from Genome Analyses.</title>
        <authorList>
            <person name="Imhoff J.F."/>
            <person name="Rahn T."/>
            <person name="Kunzel S."/>
            <person name="Keller A."/>
            <person name="Neulinger S.C."/>
        </authorList>
    </citation>
    <scope>NUCLEOTIDE SEQUENCE</scope>
    <source>
        <strain evidence="5">LMG 28126</strain>
    </source>
</reference>
<dbReference type="EMBL" id="NHSD01000289">
    <property type="protein sequence ID" value="MBK5928106.1"/>
    <property type="molecule type" value="Genomic_DNA"/>
</dbReference>
<keyword evidence="3" id="KW-0804">Transcription</keyword>
<dbReference type="Proteomes" id="UP000706333">
    <property type="component" value="Unassembled WGS sequence"/>
</dbReference>
<organism evidence="5 6">
    <name type="scientific">Rhodobaculum claviforme</name>
    <dbReference type="NCBI Taxonomy" id="1549854"/>
    <lineage>
        <taxon>Bacteria</taxon>
        <taxon>Pseudomonadati</taxon>
        <taxon>Pseudomonadota</taxon>
        <taxon>Alphaproteobacteria</taxon>
        <taxon>Rhodobacterales</taxon>
        <taxon>Paracoccaceae</taxon>
        <taxon>Rhodobaculum</taxon>
    </lineage>
</organism>
<proteinExistence type="predicted"/>
<dbReference type="InterPro" id="IPR036388">
    <property type="entry name" value="WH-like_DNA-bd_sf"/>
</dbReference>
<sequence>MAISYQLAPGTRLNEVELARDLDVSRTPLREAINRLVSEGLLVADGRGVFARGLDPAEVRDLYEARLGLETFIVTLACERAEAGALDRLDAYLDHSVSVQATSAIEELVRLDEGFHTRLAALTGNAELQRMLESIHARIHFFRWVDMRGRRDDTQAEHRRILAAIRAGDAQHACTTTRAHINRRMDQIVEVIREGVARLHLGESPQPVDLASHQGSETP</sequence>
<dbReference type="Pfam" id="PF00392">
    <property type="entry name" value="GntR"/>
    <property type="match status" value="1"/>
</dbReference>
<dbReference type="Gene3D" id="1.20.120.530">
    <property type="entry name" value="GntR ligand-binding domain-like"/>
    <property type="match status" value="1"/>
</dbReference>
<dbReference type="SUPFAM" id="SSF48008">
    <property type="entry name" value="GntR ligand-binding domain-like"/>
    <property type="match status" value="1"/>
</dbReference>
<dbReference type="SMART" id="SM00345">
    <property type="entry name" value="HTH_GNTR"/>
    <property type="match status" value="1"/>
</dbReference>
<dbReference type="AlphaFoldDB" id="A0A934TMB9"/>
<dbReference type="PANTHER" id="PTHR43537:SF45">
    <property type="entry name" value="GNTR FAMILY REGULATORY PROTEIN"/>
    <property type="match status" value="1"/>
</dbReference>
<dbReference type="PROSITE" id="PS50949">
    <property type="entry name" value="HTH_GNTR"/>
    <property type="match status" value="1"/>
</dbReference>
<protein>
    <recommendedName>
        <fullName evidence="4">HTH gntR-type domain-containing protein</fullName>
    </recommendedName>
</protein>
<dbReference type="InterPro" id="IPR000524">
    <property type="entry name" value="Tscrpt_reg_HTH_GntR"/>
</dbReference>
<name>A0A934TMB9_9RHOB</name>
<dbReference type="InterPro" id="IPR011711">
    <property type="entry name" value="GntR_C"/>
</dbReference>
<evidence type="ECO:0000256" key="1">
    <source>
        <dbReference type="ARBA" id="ARBA00023015"/>
    </source>
</evidence>
<feature type="domain" description="HTH gntR-type" evidence="4">
    <location>
        <begin position="1"/>
        <end position="54"/>
    </location>
</feature>
<dbReference type="InterPro" id="IPR008920">
    <property type="entry name" value="TF_FadR/GntR_C"/>
</dbReference>
<accession>A0A934TMB9</accession>
<evidence type="ECO:0000313" key="5">
    <source>
        <dbReference type="EMBL" id="MBK5928106.1"/>
    </source>
</evidence>
<dbReference type="PRINTS" id="PR00035">
    <property type="entry name" value="HTHGNTR"/>
</dbReference>
<keyword evidence="1" id="KW-0805">Transcription regulation</keyword>
<dbReference type="InterPro" id="IPR036390">
    <property type="entry name" value="WH_DNA-bd_sf"/>
</dbReference>